<evidence type="ECO:0000313" key="2">
    <source>
        <dbReference type="Proteomes" id="UP000264141"/>
    </source>
</evidence>
<protein>
    <recommendedName>
        <fullName evidence="3">FtsK domain-containing protein</fullName>
    </recommendedName>
</protein>
<evidence type="ECO:0000313" key="1">
    <source>
        <dbReference type="EMBL" id="HCE16460.1"/>
    </source>
</evidence>
<dbReference type="EMBL" id="DPBP01000005">
    <property type="protein sequence ID" value="HCE16460.1"/>
    <property type="molecule type" value="Genomic_DNA"/>
</dbReference>
<dbReference type="STRING" id="229919.GCA_001050195_03557"/>
<reference evidence="1 2" key="1">
    <citation type="journal article" date="2018" name="Nat. Biotechnol.">
        <title>A standardized bacterial taxonomy based on genome phylogeny substantially revises the tree of life.</title>
        <authorList>
            <person name="Parks D.H."/>
            <person name="Chuvochina M."/>
            <person name="Waite D.W."/>
            <person name="Rinke C."/>
            <person name="Skarshewski A."/>
            <person name="Chaumeil P.A."/>
            <person name="Hugenholtz P."/>
        </authorList>
    </citation>
    <scope>NUCLEOTIDE SEQUENCE [LARGE SCALE GENOMIC DNA]</scope>
    <source>
        <strain evidence="1">UBA8781</strain>
    </source>
</reference>
<name>A0A3D1JCZ8_9CHLR</name>
<accession>A0A3D1JCZ8</accession>
<comment type="caution">
    <text evidence="1">The sequence shown here is derived from an EMBL/GenBank/DDBJ whole genome shotgun (WGS) entry which is preliminary data.</text>
</comment>
<proteinExistence type="predicted"/>
<organism evidence="1 2">
    <name type="scientific">Anaerolinea thermolimosa</name>
    <dbReference type="NCBI Taxonomy" id="229919"/>
    <lineage>
        <taxon>Bacteria</taxon>
        <taxon>Bacillati</taxon>
        <taxon>Chloroflexota</taxon>
        <taxon>Anaerolineae</taxon>
        <taxon>Anaerolineales</taxon>
        <taxon>Anaerolineaceae</taxon>
        <taxon>Anaerolinea</taxon>
    </lineage>
</organism>
<dbReference type="InterPro" id="IPR027417">
    <property type="entry name" value="P-loop_NTPase"/>
</dbReference>
<evidence type="ECO:0008006" key="3">
    <source>
        <dbReference type="Google" id="ProtNLM"/>
    </source>
</evidence>
<gene>
    <name evidence="1" type="ORF">DEQ80_01240</name>
</gene>
<sequence length="276" mass="30776">MTELFSTPHAPHPLASLSAFAERRLRIPRLFQATAARKPVALSPELEALLKQLVGLPRETALLGVCEDGLPVLLDLNDPAPGSLLVCADNYDLRMGVLRTLLQSAMVLNSPRHVQFLVLSARPQEWQDWLPESENRHCLGVEDILEESGARWLLKLATWADQRRSLGRDGPSVLVVIDDLSAAARLEYEARVNFDWLVREGPAVKIWPVASAAAESLPGLGRWARLFQSAILGTALDGEVYRKCFQLGEEELALFTDAERMAVRIQDQWLKFRPLA</sequence>
<dbReference type="Gene3D" id="3.40.50.300">
    <property type="entry name" value="P-loop containing nucleotide triphosphate hydrolases"/>
    <property type="match status" value="1"/>
</dbReference>
<dbReference type="AlphaFoldDB" id="A0A3D1JCZ8"/>
<dbReference type="Proteomes" id="UP000264141">
    <property type="component" value="Unassembled WGS sequence"/>
</dbReference>